<feature type="transmembrane region" description="Helical" evidence="8">
    <location>
        <begin position="440"/>
        <end position="462"/>
    </location>
</feature>
<keyword evidence="4" id="KW-1003">Cell membrane</keyword>
<keyword evidence="7 8" id="KW-0472">Membrane</keyword>
<feature type="transmembrane region" description="Helical" evidence="8">
    <location>
        <begin position="384"/>
        <end position="403"/>
    </location>
</feature>
<dbReference type="eggNOG" id="COG2985">
    <property type="taxonomic scope" value="Bacteria"/>
</dbReference>
<feature type="transmembrane region" description="Helical" evidence="8">
    <location>
        <begin position="63"/>
        <end position="84"/>
    </location>
</feature>
<name>A0A157SUJ9_9BORD</name>
<evidence type="ECO:0000256" key="4">
    <source>
        <dbReference type="ARBA" id="ARBA00022475"/>
    </source>
</evidence>
<dbReference type="InterPro" id="IPR036721">
    <property type="entry name" value="RCK_C_sf"/>
</dbReference>
<evidence type="ECO:0000313" key="10">
    <source>
        <dbReference type="EMBL" id="SAI73753.1"/>
    </source>
</evidence>
<feature type="transmembrane region" description="Helical" evidence="8">
    <location>
        <begin position="166"/>
        <end position="189"/>
    </location>
</feature>
<dbReference type="GO" id="GO:0006813">
    <property type="term" value="P:potassium ion transport"/>
    <property type="evidence" value="ECO:0007669"/>
    <property type="project" value="InterPro"/>
</dbReference>
<feature type="domain" description="YidE/YbjL duplication" evidence="9">
    <location>
        <begin position="15"/>
        <end position="177"/>
    </location>
</feature>
<accession>A0A157SUJ9</accession>
<evidence type="ECO:0000256" key="7">
    <source>
        <dbReference type="ARBA" id="ARBA00023136"/>
    </source>
</evidence>
<evidence type="ECO:0000256" key="1">
    <source>
        <dbReference type="ARBA" id="ARBA00004651"/>
    </source>
</evidence>
<feature type="transmembrane region" description="Helical" evidence="8">
    <location>
        <begin position="91"/>
        <end position="113"/>
    </location>
</feature>
<gene>
    <name evidence="10" type="primary">aspT</name>
    <name evidence="10" type="ORF">SAMEA3906487_03833</name>
</gene>
<feature type="domain" description="YidE/YbjL duplication" evidence="9">
    <location>
        <begin position="386"/>
        <end position="555"/>
    </location>
</feature>
<dbReference type="InterPro" id="IPR006512">
    <property type="entry name" value="YidE_YbjL"/>
</dbReference>
<keyword evidence="3" id="KW-0813">Transport</keyword>
<evidence type="ECO:0000259" key="9">
    <source>
        <dbReference type="Pfam" id="PF06826"/>
    </source>
</evidence>
<dbReference type="STRING" id="123899.SAMEA3906487_03833"/>
<proteinExistence type="inferred from homology"/>
<evidence type="ECO:0000256" key="2">
    <source>
        <dbReference type="ARBA" id="ARBA00009854"/>
    </source>
</evidence>
<feature type="transmembrane region" description="Helical" evidence="8">
    <location>
        <begin position="6"/>
        <end position="27"/>
    </location>
</feature>
<keyword evidence="11" id="KW-1185">Reference proteome</keyword>
<dbReference type="NCBIfam" id="TIGR01625">
    <property type="entry name" value="YidE_YbjL_dupl"/>
    <property type="match status" value="1"/>
</dbReference>
<dbReference type="Proteomes" id="UP000076825">
    <property type="component" value="Chromosome 1"/>
</dbReference>
<dbReference type="PANTHER" id="PTHR30445">
    <property type="entry name" value="K(+)_H(+) ANTIPORTER SUBUNIT KHTT"/>
    <property type="match status" value="1"/>
</dbReference>
<keyword evidence="5 8" id="KW-0812">Transmembrane</keyword>
<feature type="transmembrane region" description="Helical" evidence="8">
    <location>
        <begin position="34"/>
        <end position="51"/>
    </location>
</feature>
<comment type="subcellular location">
    <subcellularLocation>
        <location evidence="1">Cell membrane</location>
        <topology evidence="1">Multi-pass membrane protein</topology>
    </subcellularLocation>
</comment>
<dbReference type="GO" id="GO:0005886">
    <property type="term" value="C:plasma membrane"/>
    <property type="evidence" value="ECO:0007669"/>
    <property type="project" value="UniProtKB-SubCell"/>
</dbReference>
<sequence length="562" mass="57133">MTCSVSFFEAMPIAVLFIAVGLGCLLGKLRIGPVALGGGCGTLIVALVLGQTGCQVSGQLREFAFVLFIFAMGYAGGPGFFASLNRSSLRFMALPLMEAVLVVAIVLAAARWFGFDAGTTAGLAAGAVTESAVLGTASEALRQPGLTAAQAQLAQANIATAYSLTYLVGMLSIVFFTSQVAPVLLGINLRQASRKLETRLGHLPGPFQGADADLSQLATRAHLVQQAGGLTVAQAEQRLGGQAAITHVLRAGRKHVVQAREILQPGDIALIIGGRAALQRATEQFGPQTAVPQAHADAAALQVRRVVLHRRGASGRTLAQLAEAAGVRGVVIKQAVRAGHRIPTTQDTPLRYGDVLELAGAQPALEAAIAGVGSELRSDGATDLIFLCAGVLAGLGAGSLSVTLGGLPLSLGSGGGALLSGLACGWIATRYPTLGQVPPAALGLLKDLGMVVFIACVGLSAGPQAITLLKAHGLILPVMGLLVSLVPACASLWIGHKLLKIEGPLLLGAIAGQHVSTPAVSAVIAQAGSPVPILGYTVTYAIANVMLPVLGPLIVALAHRLA</sequence>
<feature type="transmembrane region" description="Helical" evidence="8">
    <location>
        <begin position="533"/>
        <end position="558"/>
    </location>
</feature>
<dbReference type="AlphaFoldDB" id="A0A157SUJ9"/>
<reference evidence="10 11" key="1">
    <citation type="submission" date="2016-04" db="EMBL/GenBank/DDBJ databases">
        <authorList>
            <consortium name="Pathogen Informatics"/>
        </authorList>
    </citation>
    <scope>NUCLEOTIDE SEQUENCE [LARGE SCALE GENOMIC DNA]</scope>
    <source>
        <strain evidence="10 11">H044680328</strain>
    </source>
</reference>
<evidence type="ECO:0000256" key="5">
    <source>
        <dbReference type="ARBA" id="ARBA00022692"/>
    </source>
</evidence>
<dbReference type="OrthoDB" id="8611026at2"/>
<dbReference type="GeneID" id="56588936"/>
<dbReference type="KEGG" id="btrm:SAMEA390648703833"/>
<feature type="transmembrane region" description="Helical" evidence="8">
    <location>
        <begin position="474"/>
        <end position="494"/>
    </location>
</feature>
<evidence type="ECO:0000256" key="8">
    <source>
        <dbReference type="SAM" id="Phobius"/>
    </source>
</evidence>
<organism evidence="10 11">
    <name type="scientific">Bordetella trematum</name>
    <dbReference type="NCBI Taxonomy" id="123899"/>
    <lineage>
        <taxon>Bacteria</taxon>
        <taxon>Pseudomonadati</taxon>
        <taxon>Pseudomonadota</taxon>
        <taxon>Betaproteobacteria</taxon>
        <taxon>Burkholderiales</taxon>
        <taxon>Alcaligenaceae</taxon>
        <taxon>Bordetella</taxon>
    </lineage>
</organism>
<comment type="similarity">
    <text evidence="2">Belongs to the AAE transporter (TC 2.A.81) family.</text>
</comment>
<dbReference type="PANTHER" id="PTHR30445:SF9">
    <property type="match status" value="1"/>
</dbReference>
<dbReference type="RefSeq" id="WP_063492392.1">
    <property type="nucleotide sequence ID" value="NZ_CP016340.1"/>
</dbReference>
<dbReference type="EMBL" id="LT546645">
    <property type="protein sequence ID" value="SAI73753.1"/>
    <property type="molecule type" value="Genomic_DNA"/>
</dbReference>
<evidence type="ECO:0000256" key="3">
    <source>
        <dbReference type="ARBA" id="ARBA00022448"/>
    </source>
</evidence>
<protein>
    <submittedName>
        <fullName evidence="10">Aspartate:alanine antiporter</fullName>
    </submittedName>
</protein>
<evidence type="ECO:0000313" key="11">
    <source>
        <dbReference type="Proteomes" id="UP000076825"/>
    </source>
</evidence>
<dbReference type="InterPro" id="IPR050144">
    <property type="entry name" value="AAE_transporter"/>
</dbReference>
<keyword evidence="6 8" id="KW-1133">Transmembrane helix</keyword>
<dbReference type="SUPFAM" id="SSF116726">
    <property type="entry name" value="TrkA C-terminal domain-like"/>
    <property type="match status" value="2"/>
</dbReference>
<dbReference type="Pfam" id="PF06826">
    <property type="entry name" value="Asp-Al_Ex"/>
    <property type="match status" value="2"/>
</dbReference>
<evidence type="ECO:0000256" key="6">
    <source>
        <dbReference type="ARBA" id="ARBA00022989"/>
    </source>
</evidence>
<dbReference type="PATRIC" id="fig|123899.6.peg.3833"/>